<dbReference type="AlphaFoldDB" id="A0A2H0RET0"/>
<name>A0A2H0RET0_9BACT</name>
<proteinExistence type="inferred from homology"/>
<dbReference type="PANTHER" id="PTHR34477:SF1">
    <property type="entry name" value="UPF0213 PROTEIN YHBQ"/>
    <property type="match status" value="1"/>
</dbReference>
<accession>A0A2H0RET0</accession>
<comment type="caution">
    <text evidence="3">The sequence shown here is derived from an EMBL/GenBank/DDBJ whole genome shotgun (WGS) entry which is preliminary data.</text>
</comment>
<evidence type="ECO:0000256" key="1">
    <source>
        <dbReference type="ARBA" id="ARBA00007435"/>
    </source>
</evidence>
<dbReference type="EMBL" id="PCYI01000012">
    <property type="protein sequence ID" value="PIR45003.1"/>
    <property type="molecule type" value="Genomic_DNA"/>
</dbReference>
<feature type="domain" description="GIY-YIG" evidence="2">
    <location>
        <begin position="3"/>
        <end position="77"/>
    </location>
</feature>
<dbReference type="PROSITE" id="PS50164">
    <property type="entry name" value="GIY_YIG"/>
    <property type="match status" value="1"/>
</dbReference>
<evidence type="ECO:0000313" key="4">
    <source>
        <dbReference type="Proteomes" id="UP000228767"/>
    </source>
</evidence>
<dbReference type="Proteomes" id="UP000228767">
    <property type="component" value="Unassembled WGS sequence"/>
</dbReference>
<comment type="similarity">
    <text evidence="1">Belongs to the UPF0213 family.</text>
</comment>
<dbReference type="InterPro" id="IPR050190">
    <property type="entry name" value="UPF0213_domain"/>
</dbReference>
<evidence type="ECO:0000259" key="2">
    <source>
        <dbReference type="PROSITE" id="PS50164"/>
    </source>
</evidence>
<dbReference type="InterPro" id="IPR000305">
    <property type="entry name" value="GIY-YIG_endonuc"/>
</dbReference>
<dbReference type="Gene3D" id="3.40.1440.10">
    <property type="entry name" value="GIY-YIG endonuclease"/>
    <property type="match status" value="1"/>
</dbReference>
<organism evidence="3 4">
    <name type="scientific">Candidatus Vogelbacteria bacterium CG10_big_fil_rev_8_21_14_0_10_51_16</name>
    <dbReference type="NCBI Taxonomy" id="1975045"/>
    <lineage>
        <taxon>Bacteria</taxon>
        <taxon>Candidatus Vogeliibacteriota</taxon>
    </lineage>
</organism>
<reference evidence="3 4" key="1">
    <citation type="submission" date="2017-09" db="EMBL/GenBank/DDBJ databases">
        <title>Depth-based differentiation of microbial function through sediment-hosted aquifers and enrichment of novel symbionts in the deep terrestrial subsurface.</title>
        <authorList>
            <person name="Probst A.J."/>
            <person name="Ladd B."/>
            <person name="Jarett J.K."/>
            <person name="Geller-Mcgrath D.E."/>
            <person name="Sieber C.M."/>
            <person name="Emerson J.B."/>
            <person name="Anantharaman K."/>
            <person name="Thomas B.C."/>
            <person name="Malmstrom R."/>
            <person name="Stieglmeier M."/>
            <person name="Klingl A."/>
            <person name="Woyke T."/>
            <person name="Ryan C.M."/>
            <person name="Banfield J.F."/>
        </authorList>
    </citation>
    <scope>NUCLEOTIDE SEQUENCE [LARGE SCALE GENOMIC DNA]</scope>
    <source>
        <strain evidence="3">CG10_big_fil_rev_8_21_14_0_10_51_16</strain>
    </source>
</reference>
<dbReference type="SMART" id="SM00465">
    <property type="entry name" value="GIYc"/>
    <property type="match status" value="1"/>
</dbReference>
<gene>
    <name evidence="3" type="ORF">COV10_01840</name>
</gene>
<sequence length="90" mass="10614">MLNMPWVYILKSENGLYYIGSSTNLADRVLHHKGGHTPSTSKMGKLELAFDQEYKTLLEARNIEKRLKKLKRRDYIEKIIRDGFISMKER</sequence>
<dbReference type="PANTHER" id="PTHR34477">
    <property type="entry name" value="UPF0213 PROTEIN YHBQ"/>
    <property type="match status" value="1"/>
</dbReference>
<dbReference type="InterPro" id="IPR035901">
    <property type="entry name" value="GIY-YIG_endonuc_sf"/>
</dbReference>
<dbReference type="SUPFAM" id="SSF82771">
    <property type="entry name" value="GIY-YIG endonuclease"/>
    <property type="match status" value="1"/>
</dbReference>
<protein>
    <recommendedName>
        <fullName evidence="2">GIY-YIG domain-containing protein</fullName>
    </recommendedName>
</protein>
<evidence type="ECO:0000313" key="3">
    <source>
        <dbReference type="EMBL" id="PIR45003.1"/>
    </source>
</evidence>
<dbReference type="Pfam" id="PF01541">
    <property type="entry name" value="GIY-YIG"/>
    <property type="match status" value="1"/>
</dbReference>